<dbReference type="Pfam" id="PF00561">
    <property type="entry name" value="Abhydrolase_1"/>
    <property type="match status" value="1"/>
</dbReference>
<sequence>MPYLTIPGESPIQLYYRDSGGEGRPIVLIHGWPLSSEAWAEQIPDLERSGHRVIAYDRRGFGKSAKTPDGYDYDTLAADLDQFMTQLDLRDAVLVGFSMGGGEVARYVGRYGEDRLAGVVFAAAITPALCVTPDNPDGAMGIEGFMDLRQQCRADRDAFVPTFMTWFFSNPSELAVTQQQFQDALAIGAQGSDTALQDCIVAWAADFREDVKKIGVPTLVIHGNADNNVPFEASGARMPDMIPGAQLVEIDHGPHGINVSHAGEFNAALLSFLMTL</sequence>
<feature type="domain" description="AB hydrolase-1" evidence="4">
    <location>
        <begin position="25"/>
        <end position="261"/>
    </location>
</feature>
<dbReference type="GO" id="GO:0016020">
    <property type="term" value="C:membrane"/>
    <property type="evidence" value="ECO:0007669"/>
    <property type="project" value="TreeGrafter"/>
</dbReference>
<dbReference type="InterPro" id="IPR000073">
    <property type="entry name" value="AB_hydrolase_1"/>
</dbReference>
<dbReference type="Gene3D" id="3.40.50.1820">
    <property type="entry name" value="alpha/beta hydrolase"/>
    <property type="match status" value="1"/>
</dbReference>
<evidence type="ECO:0000313" key="5">
    <source>
        <dbReference type="EMBL" id="QIK72692.1"/>
    </source>
</evidence>
<dbReference type="AlphaFoldDB" id="A0A6G7Y799"/>
<evidence type="ECO:0000313" key="6">
    <source>
        <dbReference type="Proteomes" id="UP000501058"/>
    </source>
</evidence>
<keyword evidence="2 5" id="KW-0378">Hydrolase</keyword>
<keyword evidence="1" id="KW-0560">Oxidoreductase</keyword>
<dbReference type="GO" id="GO:0004601">
    <property type="term" value="F:peroxidase activity"/>
    <property type="evidence" value="ECO:0007669"/>
    <property type="project" value="UniProtKB-KW"/>
</dbReference>
<dbReference type="InterPro" id="IPR050266">
    <property type="entry name" value="AB_hydrolase_sf"/>
</dbReference>
<accession>A0A6G7Y799</accession>
<dbReference type="FunFam" id="3.40.50.1820:FF:000205">
    <property type="entry name" value="Non-haem bromoperoxidase BPO-A2"/>
    <property type="match status" value="1"/>
</dbReference>
<dbReference type="KEGG" id="prv:G7070_10940"/>
<dbReference type="PANTHER" id="PTHR43798:SF31">
    <property type="entry name" value="AB HYDROLASE SUPERFAMILY PROTEIN YCLE"/>
    <property type="match status" value="1"/>
</dbReference>
<name>A0A6G7Y799_9ACTN</name>
<evidence type="ECO:0000256" key="1">
    <source>
        <dbReference type="ARBA" id="ARBA00022559"/>
    </source>
</evidence>
<reference evidence="5 6" key="1">
    <citation type="submission" date="2020-03" db="EMBL/GenBank/DDBJ databases">
        <title>Propioniciclava sp. nov., isolated from Hydrophilus acuminatus.</title>
        <authorList>
            <person name="Hyun D.-W."/>
            <person name="Bae J.-W."/>
        </authorList>
    </citation>
    <scope>NUCLEOTIDE SEQUENCE [LARGE SCALE GENOMIC DNA]</scope>
    <source>
        <strain evidence="5 6">HDW11</strain>
    </source>
</reference>
<dbReference type="InterPro" id="IPR029058">
    <property type="entry name" value="AB_hydrolase_fold"/>
</dbReference>
<dbReference type="GO" id="GO:0016787">
    <property type="term" value="F:hydrolase activity"/>
    <property type="evidence" value="ECO:0007669"/>
    <property type="project" value="UniProtKB-KW"/>
</dbReference>
<dbReference type="Proteomes" id="UP000501058">
    <property type="component" value="Chromosome"/>
</dbReference>
<proteinExistence type="inferred from homology"/>
<dbReference type="InterPro" id="IPR000639">
    <property type="entry name" value="Epox_hydrolase-like"/>
</dbReference>
<keyword evidence="1" id="KW-0575">Peroxidase</keyword>
<keyword evidence="6" id="KW-1185">Reference proteome</keyword>
<dbReference type="PRINTS" id="PR00111">
    <property type="entry name" value="ABHYDROLASE"/>
</dbReference>
<evidence type="ECO:0000259" key="4">
    <source>
        <dbReference type="Pfam" id="PF00561"/>
    </source>
</evidence>
<dbReference type="PRINTS" id="PR00412">
    <property type="entry name" value="EPOXHYDRLASE"/>
</dbReference>
<dbReference type="SUPFAM" id="SSF53474">
    <property type="entry name" value="alpha/beta-Hydrolases"/>
    <property type="match status" value="1"/>
</dbReference>
<dbReference type="RefSeq" id="WP_166233765.1">
    <property type="nucleotide sequence ID" value="NZ_CP049865.1"/>
</dbReference>
<gene>
    <name evidence="5" type="ORF">G7070_10940</name>
</gene>
<evidence type="ECO:0000256" key="2">
    <source>
        <dbReference type="ARBA" id="ARBA00022801"/>
    </source>
</evidence>
<dbReference type="PANTHER" id="PTHR43798">
    <property type="entry name" value="MONOACYLGLYCEROL LIPASE"/>
    <property type="match status" value="1"/>
</dbReference>
<dbReference type="EMBL" id="CP049865">
    <property type="protein sequence ID" value="QIK72692.1"/>
    <property type="molecule type" value="Genomic_DNA"/>
</dbReference>
<organism evidence="5 6">
    <name type="scientific">Propioniciclava coleopterorum</name>
    <dbReference type="NCBI Taxonomy" id="2714937"/>
    <lineage>
        <taxon>Bacteria</taxon>
        <taxon>Bacillati</taxon>
        <taxon>Actinomycetota</taxon>
        <taxon>Actinomycetes</taxon>
        <taxon>Propionibacteriales</taxon>
        <taxon>Propionibacteriaceae</taxon>
        <taxon>Propioniciclava</taxon>
    </lineage>
</organism>
<comment type="similarity">
    <text evidence="3">Belongs to the AB hydrolase superfamily. Bacterial non-heme haloperoxidase / perhydrolase family.</text>
</comment>
<evidence type="ECO:0000256" key="3">
    <source>
        <dbReference type="ARBA" id="ARBA00038128"/>
    </source>
</evidence>
<protein>
    <submittedName>
        <fullName evidence="5">Alpha/beta hydrolase</fullName>
    </submittedName>
</protein>